<keyword evidence="4" id="KW-1185">Reference proteome</keyword>
<protein>
    <submittedName>
        <fullName evidence="3">PAP2 superfamily protein</fullName>
    </submittedName>
</protein>
<evidence type="ECO:0000256" key="1">
    <source>
        <dbReference type="SAM" id="Phobius"/>
    </source>
</evidence>
<dbReference type="SUPFAM" id="SSF48317">
    <property type="entry name" value="Acid phosphatase/Vanadium-dependent haloperoxidase"/>
    <property type="match status" value="1"/>
</dbReference>
<feature type="transmembrane region" description="Helical" evidence="1">
    <location>
        <begin position="21"/>
        <end position="44"/>
    </location>
</feature>
<dbReference type="RefSeq" id="WP_085276444.1">
    <property type="nucleotide sequence ID" value="NZ_FXAG01000010.1"/>
</dbReference>
<feature type="transmembrane region" description="Helical" evidence="1">
    <location>
        <begin position="140"/>
        <end position="160"/>
    </location>
</feature>
<dbReference type="InterPro" id="IPR000326">
    <property type="entry name" value="PAP2/HPO"/>
</dbReference>
<gene>
    <name evidence="3" type="ORF">SAMN02745746_02192</name>
</gene>
<dbReference type="EMBL" id="FXAG01000010">
    <property type="protein sequence ID" value="SMF25712.1"/>
    <property type="molecule type" value="Genomic_DNA"/>
</dbReference>
<accession>A0A1Y6BUE7</accession>
<feature type="transmembrane region" description="Helical" evidence="1">
    <location>
        <begin position="101"/>
        <end position="120"/>
    </location>
</feature>
<sequence length="228" mass="25144">MNKGVISKPPGQAGIMATILAHFWFKMFGTMGFTSVFFVGYVYLLRHPASAVTIIPATPLDQWLGFQPWALPVYLSLWAYVSLPAVLMLSRREIVEYGFRVALPCLAGLAIFYFWPNAIAPADIDWKQYPGVAFLKNVDTAGNAFPSLHVATAVFSALWLHWRIRLLRLGRGLEWLNIVWCVAIAYSTMAVKQHVALDVLAGTLLGLGTAWLTGLKAHACGGSLPQPR</sequence>
<dbReference type="STRING" id="1123014.SAMN02745746_02192"/>
<evidence type="ECO:0000313" key="4">
    <source>
        <dbReference type="Proteomes" id="UP000192920"/>
    </source>
</evidence>
<reference evidence="4" key="1">
    <citation type="submission" date="2017-04" db="EMBL/GenBank/DDBJ databases">
        <authorList>
            <person name="Varghese N."/>
            <person name="Submissions S."/>
        </authorList>
    </citation>
    <scope>NUCLEOTIDE SEQUENCE [LARGE SCALE GENOMIC DNA]</scope>
    <source>
        <strain evidence="4">DSM 22618</strain>
    </source>
</reference>
<evidence type="ECO:0000313" key="3">
    <source>
        <dbReference type="EMBL" id="SMF25712.1"/>
    </source>
</evidence>
<proteinExistence type="predicted"/>
<dbReference type="AlphaFoldDB" id="A0A1Y6BUE7"/>
<dbReference type="Pfam" id="PF01569">
    <property type="entry name" value="PAP2"/>
    <property type="match status" value="1"/>
</dbReference>
<organism evidence="3 4">
    <name type="scientific">Pseudogulbenkiania subflava DSM 22618</name>
    <dbReference type="NCBI Taxonomy" id="1123014"/>
    <lineage>
        <taxon>Bacteria</taxon>
        <taxon>Pseudomonadati</taxon>
        <taxon>Pseudomonadota</taxon>
        <taxon>Betaproteobacteria</taxon>
        <taxon>Neisseriales</taxon>
        <taxon>Chromobacteriaceae</taxon>
        <taxon>Pseudogulbenkiania</taxon>
    </lineage>
</organism>
<name>A0A1Y6BUE7_9NEIS</name>
<dbReference type="Proteomes" id="UP000192920">
    <property type="component" value="Unassembled WGS sequence"/>
</dbReference>
<keyword evidence="1" id="KW-0812">Transmembrane</keyword>
<evidence type="ECO:0000259" key="2">
    <source>
        <dbReference type="Pfam" id="PF01569"/>
    </source>
</evidence>
<dbReference type="InterPro" id="IPR036938">
    <property type="entry name" value="PAP2/HPO_sf"/>
</dbReference>
<feature type="domain" description="Phosphatidic acid phosphatase type 2/haloperoxidase" evidence="2">
    <location>
        <begin position="125"/>
        <end position="213"/>
    </location>
</feature>
<keyword evidence="1" id="KW-0472">Membrane</keyword>
<feature type="transmembrane region" description="Helical" evidence="1">
    <location>
        <begin position="172"/>
        <end position="189"/>
    </location>
</feature>
<dbReference type="Gene3D" id="1.20.144.10">
    <property type="entry name" value="Phosphatidic acid phosphatase type 2/haloperoxidase"/>
    <property type="match status" value="1"/>
</dbReference>
<keyword evidence="1" id="KW-1133">Transmembrane helix</keyword>
<feature type="transmembrane region" description="Helical" evidence="1">
    <location>
        <begin position="69"/>
        <end position="89"/>
    </location>
</feature>